<evidence type="ECO:0000256" key="5">
    <source>
        <dbReference type="ARBA" id="ARBA00022723"/>
    </source>
</evidence>
<dbReference type="GO" id="GO:0020037">
    <property type="term" value="F:heme binding"/>
    <property type="evidence" value="ECO:0007669"/>
    <property type="project" value="InterPro"/>
</dbReference>
<dbReference type="GO" id="GO:0005506">
    <property type="term" value="F:iron ion binding"/>
    <property type="evidence" value="ECO:0007669"/>
    <property type="project" value="InterPro"/>
</dbReference>
<evidence type="ECO:0000256" key="11">
    <source>
        <dbReference type="PIRSR" id="PIRSR602401-1"/>
    </source>
</evidence>
<evidence type="ECO:0000256" key="3">
    <source>
        <dbReference type="ARBA" id="ARBA00022617"/>
    </source>
</evidence>
<dbReference type="GO" id="GO:0016020">
    <property type="term" value="C:membrane"/>
    <property type="evidence" value="ECO:0007669"/>
    <property type="project" value="UniProtKB-SubCell"/>
</dbReference>
<keyword evidence="15" id="KW-1185">Reference proteome</keyword>
<dbReference type="PANTHER" id="PTHR47955">
    <property type="entry name" value="CYTOCHROME P450 FAMILY 71 PROTEIN"/>
    <property type="match status" value="1"/>
</dbReference>
<feature type="transmembrane region" description="Helical" evidence="13">
    <location>
        <begin position="201"/>
        <end position="227"/>
    </location>
</feature>
<dbReference type="InterPro" id="IPR036396">
    <property type="entry name" value="Cyt_P450_sf"/>
</dbReference>
<keyword evidence="9 12" id="KW-0503">Monooxygenase</keyword>
<dbReference type="InterPro" id="IPR001128">
    <property type="entry name" value="Cyt_P450"/>
</dbReference>
<evidence type="ECO:0008006" key="16">
    <source>
        <dbReference type="Google" id="ProtNLM"/>
    </source>
</evidence>
<evidence type="ECO:0000256" key="9">
    <source>
        <dbReference type="ARBA" id="ARBA00023033"/>
    </source>
</evidence>
<organism evidence="14 15">
    <name type="scientific">Citrus unshiu</name>
    <name type="common">Satsuma mandarin</name>
    <name type="synonym">Citrus nobilis var. unshiu</name>
    <dbReference type="NCBI Taxonomy" id="55188"/>
    <lineage>
        <taxon>Eukaryota</taxon>
        <taxon>Viridiplantae</taxon>
        <taxon>Streptophyta</taxon>
        <taxon>Embryophyta</taxon>
        <taxon>Tracheophyta</taxon>
        <taxon>Spermatophyta</taxon>
        <taxon>Magnoliopsida</taxon>
        <taxon>eudicotyledons</taxon>
        <taxon>Gunneridae</taxon>
        <taxon>Pentapetalae</taxon>
        <taxon>rosids</taxon>
        <taxon>malvids</taxon>
        <taxon>Sapindales</taxon>
        <taxon>Rutaceae</taxon>
        <taxon>Aurantioideae</taxon>
        <taxon>Citrus</taxon>
    </lineage>
</organism>
<dbReference type="Pfam" id="PF00067">
    <property type="entry name" value="p450"/>
    <property type="match status" value="2"/>
</dbReference>
<evidence type="ECO:0000313" key="15">
    <source>
        <dbReference type="Proteomes" id="UP000236630"/>
    </source>
</evidence>
<evidence type="ECO:0000256" key="7">
    <source>
        <dbReference type="ARBA" id="ARBA00023002"/>
    </source>
</evidence>
<dbReference type="GO" id="GO:0016705">
    <property type="term" value="F:oxidoreductase activity, acting on paired donors, with incorporation or reduction of molecular oxygen"/>
    <property type="evidence" value="ECO:0007669"/>
    <property type="project" value="InterPro"/>
</dbReference>
<gene>
    <name evidence="14" type="ORF">CUMW_255690</name>
</gene>
<evidence type="ECO:0000256" key="4">
    <source>
        <dbReference type="ARBA" id="ARBA00022692"/>
    </source>
</evidence>
<keyword evidence="10 13" id="KW-0472">Membrane</keyword>
<evidence type="ECO:0000256" key="1">
    <source>
        <dbReference type="ARBA" id="ARBA00004370"/>
    </source>
</evidence>
<comment type="caution">
    <text evidence="14">The sequence shown here is derived from an EMBL/GenBank/DDBJ whole genome shotgun (WGS) entry which is preliminary data.</text>
</comment>
<evidence type="ECO:0000256" key="12">
    <source>
        <dbReference type="RuleBase" id="RU000461"/>
    </source>
</evidence>
<keyword evidence="3 11" id="KW-0349">Heme</keyword>
<dbReference type="AlphaFoldDB" id="A0A2H5QRU3"/>
<dbReference type="EMBL" id="BDQV01000688">
    <property type="protein sequence ID" value="GAY67338.1"/>
    <property type="molecule type" value="Genomic_DNA"/>
</dbReference>
<protein>
    <recommendedName>
        <fullName evidence="16">Cytochrome P450</fullName>
    </recommendedName>
</protein>
<dbReference type="STRING" id="55188.A0A2H5QRU3"/>
<dbReference type="InterPro" id="IPR017972">
    <property type="entry name" value="Cyt_P450_CS"/>
</dbReference>
<comment type="similarity">
    <text evidence="2 12">Belongs to the cytochrome P450 family.</text>
</comment>
<keyword evidence="8 11" id="KW-0408">Iron</keyword>
<dbReference type="GO" id="GO:0004497">
    <property type="term" value="F:monooxygenase activity"/>
    <property type="evidence" value="ECO:0007669"/>
    <property type="project" value="UniProtKB-KW"/>
</dbReference>
<accession>A0A2H5QRU3</accession>
<keyword evidence="7 12" id="KW-0560">Oxidoreductase</keyword>
<evidence type="ECO:0000256" key="8">
    <source>
        <dbReference type="ARBA" id="ARBA00023004"/>
    </source>
</evidence>
<comment type="subcellular location">
    <subcellularLocation>
        <location evidence="1">Membrane</location>
    </subcellularLocation>
</comment>
<dbReference type="SUPFAM" id="SSF48264">
    <property type="entry name" value="Cytochrome P450"/>
    <property type="match status" value="1"/>
</dbReference>
<feature type="transmembrane region" description="Helical" evidence="13">
    <location>
        <begin position="6"/>
        <end position="24"/>
    </location>
</feature>
<evidence type="ECO:0000313" key="14">
    <source>
        <dbReference type="EMBL" id="GAY67338.1"/>
    </source>
</evidence>
<keyword evidence="4 13" id="KW-0812">Transmembrane</keyword>
<dbReference type="Gene3D" id="1.10.630.10">
    <property type="entry name" value="Cytochrome P450"/>
    <property type="match status" value="2"/>
</dbReference>
<dbReference type="Proteomes" id="UP000236630">
    <property type="component" value="Unassembled WGS sequence"/>
</dbReference>
<dbReference type="PANTHER" id="PTHR47955:SF9">
    <property type="entry name" value="PREMNASPIRODIENE OXYGENASE-LIKE"/>
    <property type="match status" value="1"/>
</dbReference>
<keyword evidence="6 13" id="KW-1133">Transmembrane helix</keyword>
<evidence type="ECO:0000256" key="10">
    <source>
        <dbReference type="ARBA" id="ARBA00023136"/>
    </source>
</evidence>
<dbReference type="InterPro" id="IPR002401">
    <property type="entry name" value="Cyt_P450_E_grp-I"/>
</dbReference>
<reference evidence="14 15" key="1">
    <citation type="journal article" date="2017" name="Front. Genet.">
        <title>Draft sequencing of the heterozygous diploid genome of Satsuma (Citrus unshiu Marc.) using a hybrid assembly approach.</title>
        <authorList>
            <person name="Shimizu T."/>
            <person name="Tanizawa Y."/>
            <person name="Mochizuki T."/>
            <person name="Nagasaki H."/>
            <person name="Yoshioka T."/>
            <person name="Toyoda A."/>
            <person name="Fujiyama A."/>
            <person name="Kaminuma E."/>
            <person name="Nakamura Y."/>
        </authorList>
    </citation>
    <scope>NUCLEOTIDE SEQUENCE [LARGE SCALE GENOMIC DNA]</scope>
    <source>
        <strain evidence="15">cv. Miyagawa wase</strain>
    </source>
</reference>
<evidence type="ECO:0000256" key="2">
    <source>
        <dbReference type="ARBA" id="ARBA00010617"/>
    </source>
</evidence>
<dbReference type="PRINTS" id="PR00463">
    <property type="entry name" value="EP450I"/>
</dbReference>
<sequence>MEFQFLFSLSFSVICLIFCFKLVFQSQNPNTKSLPGPLKLPLIGNLHNMIGSQPHHVLKEIARKHGPLIKLQLGEISTVVISSAELAKEVMKTHDLAFADRPEFLAFKVLYEKTGMPIVSAPIGDYWRQMRKLCALELLSNKRVKSFAHIRKDETLNLIESIRSASATSNSQPINAILSSLSIIFSSNLVLNYIWASEMVFFPLSASLTSTCAFCITPGFLLSLLALMTTREACEIKGYEIPVKTRVVVNAWAIGRDFKYWNEAENFVPERFNGNGGNNSIDFKGNDFEFIPFGAGRRMCPGIAFGLANIELPLAQLLYNFEWELPGGIASQDLDMSEAFGAIVSRKNDLCLLATPVSPDNDHQL</sequence>
<dbReference type="PROSITE" id="PS00086">
    <property type="entry name" value="CYTOCHROME_P450"/>
    <property type="match status" value="1"/>
</dbReference>
<name>A0A2H5QRU3_CITUN</name>
<evidence type="ECO:0000256" key="13">
    <source>
        <dbReference type="SAM" id="Phobius"/>
    </source>
</evidence>
<evidence type="ECO:0000256" key="6">
    <source>
        <dbReference type="ARBA" id="ARBA00022989"/>
    </source>
</evidence>
<proteinExistence type="inferred from homology"/>
<feature type="binding site" description="axial binding residue" evidence="11">
    <location>
        <position position="300"/>
    </location>
    <ligand>
        <name>heme</name>
        <dbReference type="ChEBI" id="CHEBI:30413"/>
    </ligand>
    <ligandPart>
        <name>Fe</name>
        <dbReference type="ChEBI" id="CHEBI:18248"/>
    </ligandPart>
</feature>
<keyword evidence="5 11" id="KW-0479">Metal-binding</keyword>
<comment type="cofactor">
    <cofactor evidence="11">
        <name>heme</name>
        <dbReference type="ChEBI" id="CHEBI:30413"/>
    </cofactor>
</comment>
<feature type="transmembrane region" description="Helical" evidence="13">
    <location>
        <begin position="173"/>
        <end position="195"/>
    </location>
</feature>